<organism evidence="1">
    <name type="scientific">marine metagenome</name>
    <dbReference type="NCBI Taxonomy" id="408172"/>
    <lineage>
        <taxon>unclassified sequences</taxon>
        <taxon>metagenomes</taxon>
        <taxon>ecological metagenomes</taxon>
    </lineage>
</organism>
<feature type="non-terminal residue" evidence="1">
    <location>
        <position position="1"/>
    </location>
</feature>
<proteinExistence type="predicted"/>
<gene>
    <name evidence="1" type="ORF">METZ01_LOCUS128466</name>
</gene>
<dbReference type="EMBL" id="UINC01018083">
    <property type="protein sequence ID" value="SVA75612.1"/>
    <property type="molecule type" value="Genomic_DNA"/>
</dbReference>
<name>A0A381YG87_9ZZZZ</name>
<sequence>VASKHLDISCGQCGKFLVRYKKEGSGQLIRLYLDKILGPKSLVDLKSVGKKSSLPVLVCPECNHLVGHPMEHEGNRLAYRMIKGSFKKSKK</sequence>
<evidence type="ECO:0000313" key="1">
    <source>
        <dbReference type="EMBL" id="SVA75612.1"/>
    </source>
</evidence>
<accession>A0A381YG87</accession>
<reference evidence="1" key="1">
    <citation type="submission" date="2018-05" db="EMBL/GenBank/DDBJ databases">
        <authorList>
            <person name="Lanie J.A."/>
            <person name="Ng W.-L."/>
            <person name="Kazmierczak K.M."/>
            <person name="Andrzejewski T.M."/>
            <person name="Davidsen T.M."/>
            <person name="Wayne K.J."/>
            <person name="Tettelin H."/>
            <person name="Glass J.I."/>
            <person name="Rusch D."/>
            <person name="Podicherti R."/>
            <person name="Tsui H.-C.T."/>
            <person name="Winkler M.E."/>
        </authorList>
    </citation>
    <scope>NUCLEOTIDE SEQUENCE</scope>
</reference>
<dbReference type="AlphaFoldDB" id="A0A381YG87"/>
<protein>
    <submittedName>
        <fullName evidence="1">Uncharacterized protein</fullName>
    </submittedName>
</protein>